<dbReference type="AlphaFoldDB" id="A0A5B9MKB4"/>
<accession>A0A5B9MKB4</accession>
<dbReference type="InterPro" id="IPR046525">
    <property type="entry name" value="DUF6702"/>
</dbReference>
<keyword evidence="2" id="KW-1185">Reference proteome</keyword>
<dbReference type="RefSeq" id="WP_147870065.1">
    <property type="nucleotide sequence ID" value="NZ_CP036264.1"/>
</dbReference>
<reference evidence="1 2" key="1">
    <citation type="submission" date="2019-02" db="EMBL/GenBank/DDBJ databases">
        <title>Planctomycetal bacteria perform biofilm scaping via a novel small molecule.</title>
        <authorList>
            <person name="Jeske O."/>
            <person name="Boedeker C."/>
            <person name="Wiegand S."/>
            <person name="Breitling P."/>
            <person name="Kallscheuer N."/>
            <person name="Jogler M."/>
            <person name="Rohde M."/>
            <person name="Petersen J."/>
            <person name="Medema M.H."/>
            <person name="Surup F."/>
            <person name="Jogler C."/>
        </authorList>
    </citation>
    <scope>NUCLEOTIDE SEQUENCE [LARGE SCALE GENOMIC DNA]</scope>
    <source>
        <strain evidence="1 2">Mal15</strain>
    </source>
</reference>
<proteinExistence type="predicted"/>
<gene>
    <name evidence="1" type="ORF">Mal15_49760</name>
</gene>
<dbReference type="Proteomes" id="UP000321353">
    <property type="component" value="Chromosome"/>
</dbReference>
<protein>
    <submittedName>
        <fullName evidence="1">Uncharacterized protein</fullName>
    </submittedName>
</protein>
<dbReference type="Pfam" id="PF20420">
    <property type="entry name" value="DUF6702"/>
    <property type="match status" value="1"/>
</dbReference>
<organism evidence="1 2">
    <name type="scientific">Stieleria maiorica</name>
    <dbReference type="NCBI Taxonomy" id="2795974"/>
    <lineage>
        <taxon>Bacteria</taxon>
        <taxon>Pseudomonadati</taxon>
        <taxon>Planctomycetota</taxon>
        <taxon>Planctomycetia</taxon>
        <taxon>Pirellulales</taxon>
        <taxon>Pirellulaceae</taxon>
        <taxon>Stieleria</taxon>
    </lineage>
</organism>
<evidence type="ECO:0000313" key="1">
    <source>
        <dbReference type="EMBL" id="QEG00900.1"/>
    </source>
</evidence>
<sequence length="169" mass="19275">MIQTLWIAAALLMHPVHETVCEIEWNAETKRVEVALRIDVLDEQWMARSIGADSDDQWRGNYLRSRVFFDPISDNSVSDNGDMPDPSGRPIKWLGRKPDGGHAWWFFEVVCEDGVPPTSILSRLLFDRDRNYRHHIVVLGRPAGDDGKRVSIVLTEQKPSARLELVVAE</sequence>
<dbReference type="KEGG" id="smam:Mal15_49760"/>
<name>A0A5B9MKB4_9BACT</name>
<dbReference type="EMBL" id="CP036264">
    <property type="protein sequence ID" value="QEG00900.1"/>
    <property type="molecule type" value="Genomic_DNA"/>
</dbReference>
<evidence type="ECO:0000313" key="2">
    <source>
        <dbReference type="Proteomes" id="UP000321353"/>
    </source>
</evidence>